<dbReference type="InterPro" id="IPR035973">
    <property type="entry name" value="Cyt_c_oxidase_su3-like_sf"/>
</dbReference>
<comment type="subcellular location">
    <subcellularLocation>
        <location evidence="10">Cell membrane</location>
        <topology evidence="10">Multi-pass membrane protein</topology>
    </subcellularLocation>
    <subcellularLocation>
        <location evidence="1">Membrane</location>
        <topology evidence="1">Multi-pass membrane protein</topology>
    </subcellularLocation>
</comment>
<evidence type="ECO:0000256" key="8">
    <source>
        <dbReference type="ARBA" id="ARBA00031400"/>
    </source>
</evidence>
<feature type="transmembrane region" description="Helical" evidence="11">
    <location>
        <begin position="187"/>
        <end position="204"/>
    </location>
</feature>
<evidence type="ECO:0000259" key="12">
    <source>
        <dbReference type="PROSITE" id="PS50253"/>
    </source>
</evidence>
<feature type="transmembrane region" description="Helical" evidence="11">
    <location>
        <begin position="47"/>
        <end position="68"/>
    </location>
</feature>
<evidence type="ECO:0000256" key="7">
    <source>
        <dbReference type="ARBA" id="ARBA00023136"/>
    </source>
</evidence>
<keyword evidence="5" id="KW-1278">Translocase</keyword>
<feature type="transmembrane region" description="Helical" evidence="11">
    <location>
        <begin position="15"/>
        <end position="35"/>
    </location>
</feature>
<evidence type="ECO:0000256" key="3">
    <source>
        <dbReference type="ARBA" id="ARBA00012949"/>
    </source>
</evidence>
<evidence type="ECO:0000256" key="2">
    <source>
        <dbReference type="ARBA" id="ARBA00010581"/>
    </source>
</evidence>
<feature type="transmembrane region" description="Helical" evidence="11">
    <location>
        <begin position="154"/>
        <end position="175"/>
    </location>
</feature>
<gene>
    <name evidence="13" type="ORF">KJI95_11770</name>
</gene>
<dbReference type="InterPro" id="IPR033945">
    <property type="entry name" value="Cyt_c_oxase_su3_dom"/>
</dbReference>
<sequence>MTSKHQNYYVPSQSGWPIMGAIGLFLIAYGAGNFVHQMKSGGSGAGYILLAGIAVILFMLVGWFRNVIDESMSGLYSSQMDRSFRQGMSWFIFSEVMFFAAFFGALFYARMVAVPWLGGASNNAMTHEVLWPTFEAIWPLETTPDGTKTQAMGWYGLPLINTILLLTSSFTLHFAHLALEKGNRGALKLWLGVTILLGLSFLGLQAEEYIHAYTEMGLTLASGVYGNTFFLLTGFHGLHVTLGSIFLIVLFFRVLKGHFSIDNHFAFQAGSWYWHFVDVVWLCLFVFVYVL</sequence>
<keyword evidence="6 11" id="KW-1133">Transmembrane helix</keyword>
<evidence type="ECO:0000256" key="6">
    <source>
        <dbReference type="ARBA" id="ARBA00022989"/>
    </source>
</evidence>
<comment type="similarity">
    <text evidence="2 10">Belongs to the cytochrome c oxidase subunit 3 family.</text>
</comment>
<dbReference type="Proteomes" id="UP001195903">
    <property type="component" value="Unassembled WGS sequence"/>
</dbReference>
<dbReference type="InterPro" id="IPR000298">
    <property type="entry name" value="Cyt_c_oxidase-like_su3"/>
</dbReference>
<feature type="domain" description="Heme-copper oxidase subunit III family profile" evidence="12">
    <location>
        <begin position="4"/>
        <end position="291"/>
    </location>
</feature>
<evidence type="ECO:0000256" key="1">
    <source>
        <dbReference type="ARBA" id="ARBA00004141"/>
    </source>
</evidence>
<keyword evidence="14" id="KW-1185">Reference proteome</keyword>
<dbReference type="EC" id="7.1.1.9" evidence="3"/>
<evidence type="ECO:0000256" key="5">
    <source>
        <dbReference type="ARBA" id="ARBA00022967"/>
    </source>
</evidence>
<dbReference type="Pfam" id="PF00510">
    <property type="entry name" value="COX3"/>
    <property type="match status" value="1"/>
</dbReference>
<keyword evidence="7 11" id="KW-0472">Membrane</keyword>
<dbReference type="SUPFAM" id="SSF81452">
    <property type="entry name" value="Cytochrome c oxidase subunit III-like"/>
    <property type="match status" value="1"/>
</dbReference>
<dbReference type="CDD" id="cd01665">
    <property type="entry name" value="Cyt_c_Oxidase_III"/>
    <property type="match status" value="1"/>
</dbReference>
<protein>
    <recommendedName>
        <fullName evidence="3">cytochrome-c oxidase</fullName>
        <ecNumber evidence="3">7.1.1.9</ecNumber>
    </recommendedName>
    <alternativeName>
        <fullName evidence="8">Cytochrome aa3 subunit 3</fullName>
    </alternativeName>
    <alternativeName>
        <fullName evidence="9">Cytochrome c oxidase polypeptide III</fullName>
    </alternativeName>
</protein>
<dbReference type="RefSeq" id="WP_214507402.1">
    <property type="nucleotide sequence ID" value="NZ_JAHEPS010000004.1"/>
</dbReference>
<dbReference type="InterPro" id="IPR024791">
    <property type="entry name" value="Cyt_c/ubiquinol_Oxase_su3"/>
</dbReference>
<evidence type="ECO:0000313" key="13">
    <source>
        <dbReference type="EMBL" id="MBT1445199.1"/>
    </source>
</evidence>
<feature type="transmembrane region" description="Helical" evidence="11">
    <location>
        <begin position="88"/>
        <end position="109"/>
    </location>
</feature>
<dbReference type="EMBL" id="JAHEPS010000004">
    <property type="protein sequence ID" value="MBT1445199.1"/>
    <property type="molecule type" value="Genomic_DNA"/>
</dbReference>
<reference evidence="13 14" key="1">
    <citation type="submission" date="2021-05" db="EMBL/GenBank/DDBJ databases">
        <title>Shewanella sp. JM162201.</title>
        <authorList>
            <person name="Xu S."/>
            <person name="Li A."/>
        </authorList>
    </citation>
    <scope>NUCLEOTIDE SEQUENCE [LARGE SCALE GENOMIC DNA]</scope>
    <source>
        <strain evidence="13 14">JM162201</strain>
    </source>
</reference>
<evidence type="ECO:0000256" key="11">
    <source>
        <dbReference type="SAM" id="Phobius"/>
    </source>
</evidence>
<keyword evidence="4 10" id="KW-0812">Transmembrane</keyword>
<proteinExistence type="inferred from homology"/>
<feature type="transmembrane region" description="Helical" evidence="11">
    <location>
        <begin position="272"/>
        <end position="290"/>
    </location>
</feature>
<dbReference type="InterPro" id="IPR013833">
    <property type="entry name" value="Cyt_c_oxidase_su3_a-hlx"/>
</dbReference>
<evidence type="ECO:0000256" key="9">
    <source>
        <dbReference type="ARBA" id="ARBA00031625"/>
    </source>
</evidence>
<comment type="caution">
    <text evidence="13">The sequence shown here is derived from an EMBL/GenBank/DDBJ whole genome shotgun (WGS) entry which is preliminary data.</text>
</comment>
<evidence type="ECO:0000313" key="14">
    <source>
        <dbReference type="Proteomes" id="UP001195903"/>
    </source>
</evidence>
<dbReference type="PANTHER" id="PTHR11403:SF7">
    <property type="entry name" value="CYTOCHROME C OXIDASE SUBUNIT 3"/>
    <property type="match status" value="1"/>
</dbReference>
<dbReference type="PANTHER" id="PTHR11403">
    <property type="entry name" value="CYTOCHROME C OXIDASE SUBUNIT III"/>
    <property type="match status" value="1"/>
</dbReference>
<dbReference type="PROSITE" id="PS50253">
    <property type="entry name" value="COX3"/>
    <property type="match status" value="1"/>
</dbReference>
<dbReference type="Gene3D" id="1.10.287.70">
    <property type="match status" value="1"/>
</dbReference>
<accession>A0ABS5V422</accession>
<name>A0ABS5V422_9GAMM</name>
<feature type="transmembrane region" description="Helical" evidence="11">
    <location>
        <begin position="224"/>
        <end position="252"/>
    </location>
</feature>
<organism evidence="13 14">
    <name type="scientific">Shewanella jiangmenensis</name>
    <dbReference type="NCBI Taxonomy" id="2837387"/>
    <lineage>
        <taxon>Bacteria</taxon>
        <taxon>Pseudomonadati</taxon>
        <taxon>Pseudomonadota</taxon>
        <taxon>Gammaproteobacteria</taxon>
        <taxon>Alteromonadales</taxon>
        <taxon>Shewanellaceae</taxon>
        <taxon>Shewanella</taxon>
    </lineage>
</organism>
<evidence type="ECO:0000256" key="10">
    <source>
        <dbReference type="RuleBase" id="RU003376"/>
    </source>
</evidence>
<dbReference type="Gene3D" id="1.20.120.80">
    <property type="entry name" value="Cytochrome c oxidase, subunit III, four-helix bundle"/>
    <property type="match status" value="1"/>
</dbReference>
<evidence type="ECO:0000256" key="4">
    <source>
        <dbReference type="ARBA" id="ARBA00022692"/>
    </source>
</evidence>